<sequence>MTLTLAQANLVIASAIDKAKELDIRISVSVCDAGGRLLAFGRMDGGHWGAGYGSQGKAVASAGFAKPSGLLAERAASPIMSGIAQAEGGRIFYAKGAVPIFSDGILVGACGVGGGTGEQDEECASAGVAALQGVAVLRG</sequence>
<dbReference type="EMBL" id="JAFNLL010000071">
    <property type="protein sequence ID" value="MBO1269919.1"/>
    <property type="molecule type" value="Genomic_DNA"/>
</dbReference>
<organism evidence="1 2">
    <name type="scientific">Arthrobacter cavernae</name>
    <dbReference type="NCBI Taxonomy" id="2817681"/>
    <lineage>
        <taxon>Bacteria</taxon>
        <taxon>Bacillati</taxon>
        <taxon>Actinomycetota</taxon>
        <taxon>Actinomycetes</taxon>
        <taxon>Micrococcales</taxon>
        <taxon>Micrococcaceae</taxon>
        <taxon>Arthrobacter</taxon>
    </lineage>
</organism>
<dbReference type="Pfam" id="PF03928">
    <property type="entry name" value="HbpS-like"/>
    <property type="match status" value="1"/>
</dbReference>
<dbReference type="InterPro" id="IPR005624">
    <property type="entry name" value="PduO/GlcC-like"/>
</dbReference>
<gene>
    <name evidence="1" type="ORF">J1902_18490</name>
</gene>
<dbReference type="InterPro" id="IPR038084">
    <property type="entry name" value="PduO/GlcC-like_sf"/>
</dbReference>
<dbReference type="AlphaFoldDB" id="A0A939HFH4"/>
<dbReference type="PANTHER" id="PTHR34309">
    <property type="entry name" value="SLR1406 PROTEIN"/>
    <property type="match status" value="1"/>
</dbReference>
<evidence type="ECO:0000313" key="2">
    <source>
        <dbReference type="Proteomes" id="UP000664164"/>
    </source>
</evidence>
<protein>
    <submittedName>
        <fullName evidence="1">Heme-binding protein</fullName>
    </submittedName>
</protein>
<proteinExistence type="predicted"/>
<dbReference type="PANTHER" id="PTHR34309:SF10">
    <property type="entry name" value="SLR1406 PROTEIN"/>
    <property type="match status" value="1"/>
</dbReference>
<dbReference type="InterPro" id="IPR052517">
    <property type="entry name" value="GlcG_carb_metab_protein"/>
</dbReference>
<accession>A0A939HFH4</accession>
<dbReference type="SUPFAM" id="SSF143744">
    <property type="entry name" value="GlcG-like"/>
    <property type="match status" value="1"/>
</dbReference>
<evidence type="ECO:0000313" key="1">
    <source>
        <dbReference type="EMBL" id="MBO1269919.1"/>
    </source>
</evidence>
<reference evidence="1" key="1">
    <citation type="submission" date="2021-03" db="EMBL/GenBank/DDBJ databases">
        <title>A new species, PO-11, isolated from a karst cave deposit.</title>
        <authorList>
            <person name="Zhaoxiaoyong W."/>
        </authorList>
    </citation>
    <scope>NUCLEOTIDE SEQUENCE</scope>
    <source>
        <strain evidence="1">PO-11</strain>
    </source>
</reference>
<dbReference type="Proteomes" id="UP000664164">
    <property type="component" value="Unassembled WGS sequence"/>
</dbReference>
<name>A0A939HFH4_9MICC</name>
<keyword evidence="2" id="KW-1185">Reference proteome</keyword>
<dbReference type="Gene3D" id="3.30.450.150">
    <property type="entry name" value="Haem-degrading domain"/>
    <property type="match status" value="1"/>
</dbReference>
<dbReference type="RefSeq" id="WP_207617839.1">
    <property type="nucleotide sequence ID" value="NZ_JAFNLL010000071.1"/>
</dbReference>
<comment type="caution">
    <text evidence="1">The sequence shown here is derived from an EMBL/GenBank/DDBJ whole genome shotgun (WGS) entry which is preliminary data.</text>
</comment>